<protein>
    <submittedName>
        <fullName evidence="1">Uncharacterized protein</fullName>
    </submittedName>
</protein>
<dbReference type="VEuPathDB" id="FungiDB:RhiirFUN_008240"/>
<dbReference type="EMBL" id="KI282684">
    <property type="protein sequence ID" value="ESA14673.1"/>
    <property type="molecule type" value="Genomic_DNA"/>
</dbReference>
<name>U9U7X2_RHIID</name>
<dbReference type="AlphaFoldDB" id="U9U7X2"/>
<proteinExistence type="predicted"/>
<dbReference type="HOGENOM" id="CLU_1094781_0_0_1"/>
<evidence type="ECO:0000313" key="1">
    <source>
        <dbReference type="EMBL" id="ESA14673.1"/>
    </source>
</evidence>
<reference evidence="1" key="1">
    <citation type="submission" date="2013-07" db="EMBL/GenBank/DDBJ databases">
        <title>The genome of an arbuscular mycorrhizal fungus provides insights into the evolution of the oldest plant symbiosis.</title>
        <authorList>
            <consortium name="DOE Joint Genome Institute"/>
            <person name="Tisserant E."/>
            <person name="Malbreil M."/>
            <person name="Kuo A."/>
            <person name="Kohler A."/>
            <person name="Symeonidi A."/>
            <person name="Balestrini R."/>
            <person name="Charron P."/>
            <person name="Duensing N."/>
            <person name="Frei-dit-Frey N."/>
            <person name="Gianinazzi-Pearson V."/>
            <person name="Gilbert B."/>
            <person name="Handa Y."/>
            <person name="Hijri M."/>
            <person name="Kaul R."/>
            <person name="Kawaguchi M."/>
            <person name="Krajinski F."/>
            <person name="Lammers P."/>
            <person name="Lapierre D."/>
            <person name="Masclaux F.G."/>
            <person name="Murat C."/>
            <person name="Morin E."/>
            <person name="Ndikumana S."/>
            <person name="Pagni M."/>
            <person name="Petitpierre D."/>
            <person name="Requena N."/>
            <person name="Rosikiewicz P."/>
            <person name="Riley R."/>
            <person name="Saito K."/>
            <person name="San Clemente H."/>
            <person name="Shapiro H."/>
            <person name="van Tuinen D."/>
            <person name="Becard G."/>
            <person name="Bonfante P."/>
            <person name="Paszkowski U."/>
            <person name="Shachar-Hill Y."/>
            <person name="Young J.P."/>
            <person name="Sanders I.R."/>
            <person name="Henrissat B."/>
            <person name="Rensing S.A."/>
            <person name="Grigoriev I.V."/>
            <person name="Corradi N."/>
            <person name="Roux C."/>
            <person name="Martin F."/>
        </authorList>
    </citation>
    <scope>NUCLEOTIDE SEQUENCE</scope>
    <source>
        <strain evidence="1">DAOM 197198</strain>
    </source>
</reference>
<accession>U9U7X2</accession>
<sequence length="291" mass="33821">MRMLRIFSDSSIDNESIKEAEMAYFTKNLGVSTIIYLTVLMECPATSPDGVVTVFSIQGWKNHMNAFNDRWYSEVSFFGNIITPERPPDNIKDNWQMMIKEAIEKDDVVTSGSIIQGNMLKAYFNKETLQEIHMSLNNIDKLRYLVAKTYKNLYPFEQHIFQSVYSKQFDLHNYVIKIDFFGNELVLIVCMLEKQAQLLLQHLECFRSICSLNVFVLLSYIQYTNVNSSDGYCRLFITLFDIIKQLTGMLVRVNHIHGDLDMGQMKGLGLALHSLDTTREWEVHITNIFFK</sequence>
<gene>
    <name evidence="1" type="ORF">GLOINDRAFT_95305</name>
</gene>
<organism evidence="1">
    <name type="scientific">Rhizophagus irregularis (strain DAOM 181602 / DAOM 197198 / MUCL 43194)</name>
    <name type="common">Arbuscular mycorrhizal fungus</name>
    <name type="synonym">Glomus intraradices</name>
    <dbReference type="NCBI Taxonomy" id="747089"/>
    <lineage>
        <taxon>Eukaryota</taxon>
        <taxon>Fungi</taxon>
        <taxon>Fungi incertae sedis</taxon>
        <taxon>Mucoromycota</taxon>
        <taxon>Glomeromycotina</taxon>
        <taxon>Glomeromycetes</taxon>
        <taxon>Glomerales</taxon>
        <taxon>Glomeraceae</taxon>
        <taxon>Rhizophagus</taxon>
    </lineage>
</organism>
<feature type="non-terminal residue" evidence="1">
    <location>
        <position position="291"/>
    </location>
</feature>